<dbReference type="InterPro" id="IPR052188">
    <property type="entry name" value="Ni-pincer_cofactor_biosynth"/>
</dbReference>
<dbReference type="PANTHER" id="PTHR43169">
    <property type="entry name" value="EXSB FAMILY PROTEIN"/>
    <property type="match status" value="1"/>
</dbReference>
<protein>
    <submittedName>
        <fullName evidence="1">Hypothethical protein, Adenine nucleotide alpha hydrolases-like</fullName>
    </submittedName>
</protein>
<dbReference type="STRING" id="1247936.BN2475_1240002"/>
<dbReference type="Gene3D" id="3.40.50.620">
    <property type="entry name" value="HUPs"/>
    <property type="match status" value="1"/>
</dbReference>
<dbReference type="Proteomes" id="UP000187012">
    <property type="component" value="Unassembled WGS sequence"/>
</dbReference>
<dbReference type="SUPFAM" id="SSF52402">
    <property type="entry name" value="Adenine nucleotide alpha hydrolases-like"/>
    <property type="match status" value="1"/>
</dbReference>
<evidence type="ECO:0000313" key="2">
    <source>
        <dbReference type="Proteomes" id="UP000187012"/>
    </source>
</evidence>
<organism evidence="1 2">
    <name type="scientific">Paraburkholderia ribeironis</name>
    <dbReference type="NCBI Taxonomy" id="1247936"/>
    <lineage>
        <taxon>Bacteria</taxon>
        <taxon>Pseudomonadati</taxon>
        <taxon>Pseudomonadota</taxon>
        <taxon>Betaproteobacteria</taxon>
        <taxon>Burkholderiales</taxon>
        <taxon>Burkholderiaceae</taxon>
        <taxon>Paraburkholderia</taxon>
    </lineage>
</organism>
<sequence>MLGILNLSPEQRAELFDRTGMPLRRIGINVLNGAASAVDRCCRRCLLADDLPGVTVGPDGICNYCAEFEAESACGFYAPQRLLELVKTYRGNGSPDSVLAFSGGKDSALTLLLAVKELNLKPLAVLVDNGFIPDEVKENGRAFCGRHGVEMVVEKIDIRRVARESLQSTSGKIPCTARISGVFAIMARACRDRGLHLILGGHRFPPLAYPVSAFTKKEKDAKFVCVSPLLARRLSEAEQVTLIEEAGWRRVEIAGNTSNCKLIGLVEEHLYGSHGYNPHIFEVSKEVRVGFYSRADGYKKIDRPRINPEHRRWVEQRLGIDMPDKGETAVDKEITEL</sequence>
<dbReference type="EMBL" id="CYGX02000124">
    <property type="protein sequence ID" value="SIT49037.1"/>
    <property type="molecule type" value="Genomic_DNA"/>
</dbReference>
<dbReference type="OrthoDB" id="8557965at2"/>
<keyword evidence="1" id="KW-0378">Hydrolase</keyword>
<dbReference type="GO" id="GO:0016787">
    <property type="term" value="F:hydrolase activity"/>
    <property type="evidence" value="ECO:0007669"/>
    <property type="project" value="UniProtKB-KW"/>
</dbReference>
<dbReference type="InterPro" id="IPR014729">
    <property type="entry name" value="Rossmann-like_a/b/a_fold"/>
</dbReference>
<accession>A0A1N7SNT5</accession>
<proteinExistence type="predicted"/>
<dbReference type="AlphaFoldDB" id="A0A1N7SNT5"/>
<dbReference type="RefSeq" id="WP_094783295.1">
    <property type="nucleotide sequence ID" value="NZ_CYGX02000124.1"/>
</dbReference>
<dbReference type="PANTHER" id="PTHR43169:SF3">
    <property type="entry name" value="ATPASE, PP-LOOP SUPERFAMILY-RELATED"/>
    <property type="match status" value="1"/>
</dbReference>
<evidence type="ECO:0000313" key="1">
    <source>
        <dbReference type="EMBL" id="SIT49037.1"/>
    </source>
</evidence>
<keyword evidence="2" id="KW-1185">Reference proteome</keyword>
<gene>
    <name evidence="1" type="ORF">BN2475_1240002</name>
</gene>
<reference evidence="1 2" key="1">
    <citation type="submission" date="2016-12" db="EMBL/GenBank/DDBJ databases">
        <authorList>
            <person name="Song W.-J."/>
            <person name="Kurnit D.M."/>
        </authorList>
    </citation>
    <scope>NUCLEOTIDE SEQUENCE [LARGE SCALE GENOMIC DNA]</scope>
    <source>
        <strain evidence="1 2">STM7296</strain>
    </source>
</reference>
<name>A0A1N7SNT5_9BURK</name>